<protein>
    <submittedName>
        <fullName evidence="1">Uncharacterized protein</fullName>
    </submittedName>
</protein>
<dbReference type="Proteomes" id="UP001489719">
    <property type="component" value="Unassembled WGS sequence"/>
</dbReference>
<keyword evidence="2" id="KW-1185">Reference proteome</keyword>
<reference evidence="2" key="1">
    <citation type="journal article" date="2024" name="Front. Bioeng. Biotechnol.">
        <title>Genome-scale model development and genomic sequencing of the oleaginous clade Lipomyces.</title>
        <authorList>
            <person name="Czajka J.J."/>
            <person name="Han Y."/>
            <person name="Kim J."/>
            <person name="Mondo S.J."/>
            <person name="Hofstad B.A."/>
            <person name="Robles A."/>
            <person name="Haridas S."/>
            <person name="Riley R."/>
            <person name="LaButti K."/>
            <person name="Pangilinan J."/>
            <person name="Andreopoulos W."/>
            <person name="Lipzen A."/>
            <person name="Yan J."/>
            <person name="Wang M."/>
            <person name="Ng V."/>
            <person name="Grigoriev I.V."/>
            <person name="Spatafora J.W."/>
            <person name="Magnuson J.K."/>
            <person name="Baker S.E."/>
            <person name="Pomraning K.R."/>
        </authorList>
    </citation>
    <scope>NUCLEOTIDE SEQUENCE [LARGE SCALE GENOMIC DNA]</scope>
    <source>
        <strain evidence="2">CBS 10300</strain>
    </source>
</reference>
<evidence type="ECO:0000313" key="1">
    <source>
        <dbReference type="EMBL" id="KAK9318992.1"/>
    </source>
</evidence>
<accession>A0ACC3TCW0</accession>
<sequence>MTKHNILASTTYSRETYPESTQHQIMAAKSPVVLILGAGPNVGQAVARTFASKGYKVGLAARSLKEADSTDKQLNIPSDFSKTEDVVNAFAKVNEVFGIPSVVVYNVSAVSFTPADDPFALSLADLSRDTTINIYSAFVAAQQAVSGFAQLPASAARTFIYTGNILNVSILPRFLSQGIGKSGAAHMILAAADAYKDRGYKFYYADERKPDGSPKYRIDGDAHANLYWELAHGKTQGPWMQTFVTGVGYKKFDTIYAPLA</sequence>
<evidence type="ECO:0000313" key="2">
    <source>
        <dbReference type="Proteomes" id="UP001489719"/>
    </source>
</evidence>
<proteinExistence type="predicted"/>
<comment type="caution">
    <text evidence="1">The sequence shown here is derived from an EMBL/GenBank/DDBJ whole genome shotgun (WGS) entry which is preliminary data.</text>
</comment>
<gene>
    <name evidence="1" type="ORF">V1517DRAFT_333955</name>
</gene>
<name>A0ACC3TCW0_9ASCO</name>
<organism evidence="1 2">
    <name type="scientific">Lipomyces orientalis</name>
    <dbReference type="NCBI Taxonomy" id="1233043"/>
    <lineage>
        <taxon>Eukaryota</taxon>
        <taxon>Fungi</taxon>
        <taxon>Dikarya</taxon>
        <taxon>Ascomycota</taxon>
        <taxon>Saccharomycotina</taxon>
        <taxon>Lipomycetes</taxon>
        <taxon>Lipomycetales</taxon>
        <taxon>Lipomycetaceae</taxon>
        <taxon>Lipomyces</taxon>
    </lineage>
</organism>
<dbReference type="EMBL" id="MU970248">
    <property type="protein sequence ID" value="KAK9318992.1"/>
    <property type="molecule type" value="Genomic_DNA"/>
</dbReference>